<reference evidence="1" key="1">
    <citation type="submission" date="2014-11" db="EMBL/GenBank/DDBJ databases">
        <authorList>
            <person name="Amaro Gonzalez C."/>
        </authorList>
    </citation>
    <scope>NUCLEOTIDE SEQUENCE</scope>
</reference>
<dbReference type="EMBL" id="GBXM01011314">
    <property type="protein sequence ID" value="JAH97263.1"/>
    <property type="molecule type" value="Transcribed_RNA"/>
</dbReference>
<name>A0A0E9X6G8_ANGAN</name>
<protein>
    <submittedName>
        <fullName evidence="1">Uncharacterized protein</fullName>
    </submittedName>
</protein>
<proteinExistence type="predicted"/>
<sequence>MRSYWNFCLKPKWIFCVAKTDYSATFHQFFFQIKENCRINLVEYALGLFSQNLICQYCILCSQGRSLLQPHLPTACMLTQLERCGRLSCREKSVLINCMEIVI</sequence>
<evidence type="ECO:0000313" key="1">
    <source>
        <dbReference type="EMBL" id="JAH97263.1"/>
    </source>
</evidence>
<organism evidence="1">
    <name type="scientific">Anguilla anguilla</name>
    <name type="common">European freshwater eel</name>
    <name type="synonym">Muraena anguilla</name>
    <dbReference type="NCBI Taxonomy" id="7936"/>
    <lineage>
        <taxon>Eukaryota</taxon>
        <taxon>Metazoa</taxon>
        <taxon>Chordata</taxon>
        <taxon>Craniata</taxon>
        <taxon>Vertebrata</taxon>
        <taxon>Euteleostomi</taxon>
        <taxon>Actinopterygii</taxon>
        <taxon>Neopterygii</taxon>
        <taxon>Teleostei</taxon>
        <taxon>Anguilliformes</taxon>
        <taxon>Anguillidae</taxon>
        <taxon>Anguilla</taxon>
    </lineage>
</organism>
<accession>A0A0E9X6G8</accession>
<dbReference type="AlphaFoldDB" id="A0A0E9X6G8"/>
<reference evidence="1" key="2">
    <citation type="journal article" date="2015" name="Fish Shellfish Immunol.">
        <title>Early steps in the European eel (Anguilla anguilla)-Vibrio vulnificus interaction in the gills: Role of the RtxA13 toxin.</title>
        <authorList>
            <person name="Callol A."/>
            <person name="Pajuelo D."/>
            <person name="Ebbesson L."/>
            <person name="Teles M."/>
            <person name="MacKenzie S."/>
            <person name="Amaro C."/>
        </authorList>
    </citation>
    <scope>NUCLEOTIDE SEQUENCE</scope>
</reference>